<evidence type="ECO:0000313" key="7">
    <source>
        <dbReference type="Proteomes" id="UP000001074"/>
    </source>
</evidence>
<dbReference type="EMBL" id="AAPE02013684">
    <property type="status" value="NOT_ANNOTATED_CDS"/>
    <property type="molecule type" value="Genomic_DNA"/>
</dbReference>
<dbReference type="PANTHER" id="PTHR46117">
    <property type="entry name" value="FI24210P1"/>
    <property type="match status" value="1"/>
</dbReference>
<dbReference type="PANTHER" id="PTHR46117:SF2">
    <property type="entry name" value="UPSTREAM STIMULATORY FACTOR 2"/>
    <property type="match status" value="1"/>
</dbReference>
<dbReference type="AlphaFoldDB" id="G1Q2J5"/>
<keyword evidence="3" id="KW-0804">Transcription</keyword>
<proteinExistence type="predicted"/>
<dbReference type="GO" id="GO:0046983">
    <property type="term" value="F:protein dimerization activity"/>
    <property type="evidence" value="ECO:0007669"/>
    <property type="project" value="InterPro"/>
</dbReference>
<dbReference type="SUPFAM" id="SSF47459">
    <property type="entry name" value="HLH, helix-loop-helix DNA-binding domain"/>
    <property type="match status" value="1"/>
</dbReference>
<dbReference type="HOGENOM" id="CLU_070485_0_0_1"/>
<sequence>MDVLDLGLDPAASATALSAVAQGPEAEEGTELQEVGRVRKGPEAEEQRVVAIAMTSVGRPHIQYRFRTENIGGQVARVTDGQLDGQSDTAGAVSVVSAAAFAGGGGVGTQVGVDGAAGWDPGGCGWGSPAAKAVRGEARSAYFPASSVGETMAVLVQTADQSLQARGQFCVGTTPQDVLQTGRQRTIATWTHPYSPKIDGTTTPQMRAQHNEMERKWRDKINNWVIQLSKTIPDCNADDSEAGMSRGGIQSKACDCTRLHQMNQCMQETFQEAERLQMDSELLRPQIEELESENVLLTQLQQHSLRWGARATSS</sequence>
<evidence type="ECO:0000313" key="6">
    <source>
        <dbReference type="Ensembl" id="ENSMLUP00000017928.1"/>
    </source>
</evidence>
<name>G1Q2J5_MYOLU</name>
<dbReference type="Ensembl" id="ENSMLUT00000030342.1">
    <property type="protein sequence ID" value="ENSMLUP00000017928.1"/>
    <property type="gene ID" value="ENSMLUG00000026585.1"/>
</dbReference>
<accession>G1Q2J5</accession>
<dbReference type="GO" id="GO:0005634">
    <property type="term" value="C:nucleus"/>
    <property type="evidence" value="ECO:0007669"/>
    <property type="project" value="UniProtKB-SubCell"/>
</dbReference>
<keyword evidence="4" id="KW-0539">Nucleus</keyword>
<dbReference type="GeneTree" id="ENSGT00940000160704"/>
<evidence type="ECO:0000259" key="5">
    <source>
        <dbReference type="PROSITE" id="PS50888"/>
    </source>
</evidence>
<keyword evidence="7" id="KW-1185">Reference proteome</keyword>
<organism evidence="6 7">
    <name type="scientific">Myotis lucifugus</name>
    <name type="common">Little brown bat</name>
    <dbReference type="NCBI Taxonomy" id="59463"/>
    <lineage>
        <taxon>Eukaryota</taxon>
        <taxon>Metazoa</taxon>
        <taxon>Chordata</taxon>
        <taxon>Craniata</taxon>
        <taxon>Vertebrata</taxon>
        <taxon>Euteleostomi</taxon>
        <taxon>Mammalia</taxon>
        <taxon>Eutheria</taxon>
        <taxon>Laurasiatheria</taxon>
        <taxon>Chiroptera</taxon>
        <taxon>Yangochiroptera</taxon>
        <taxon>Vespertilionidae</taxon>
        <taxon>Myotis</taxon>
    </lineage>
</organism>
<evidence type="ECO:0000256" key="3">
    <source>
        <dbReference type="ARBA" id="ARBA00023163"/>
    </source>
</evidence>
<evidence type="ECO:0000256" key="4">
    <source>
        <dbReference type="ARBA" id="ARBA00023242"/>
    </source>
</evidence>
<evidence type="ECO:0000256" key="2">
    <source>
        <dbReference type="ARBA" id="ARBA00023015"/>
    </source>
</evidence>
<reference evidence="6 7" key="1">
    <citation type="journal article" date="2011" name="Nature">
        <title>A high-resolution map of human evolutionary constraint using 29 mammals.</title>
        <authorList>
            <person name="Lindblad-Toh K."/>
            <person name="Garber M."/>
            <person name="Zuk O."/>
            <person name="Lin M.F."/>
            <person name="Parker B.J."/>
            <person name="Washietl S."/>
            <person name="Kheradpour P."/>
            <person name="Ernst J."/>
            <person name="Jordan G."/>
            <person name="Mauceli E."/>
            <person name="Ward L.D."/>
            <person name="Lowe C.B."/>
            <person name="Holloway A.K."/>
            <person name="Clamp M."/>
            <person name="Gnerre S."/>
            <person name="Alfoldi J."/>
            <person name="Beal K."/>
            <person name="Chang J."/>
            <person name="Clawson H."/>
            <person name="Cuff J."/>
            <person name="Di Palma F."/>
            <person name="Fitzgerald S."/>
            <person name="Flicek P."/>
            <person name="Guttman M."/>
            <person name="Hubisz M.J."/>
            <person name="Jaffe D.B."/>
            <person name="Jungreis I."/>
            <person name="Kent W.J."/>
            <person name="Kostka D."/>
            <person name="Lara M."/>
            <person name="Martins A.L."/>
            <person name="Massingham T."/>
            <person name="Moltke I."/>
            <person name="Raney B.J."/>
            <person name="Rasmussen M.D."/>
            <person name="Robinson J."/>
            <person name="Stark A."/>
            <person name="Vilella A.J."/>
            <person name="Wen J."/>
            <person name="Xie X."/>
            <person name="Zody M.C."/>
            <person name="Baldwin J."/>
            <person name="Bloom T."/>
            <person name="Chin C.W."/>
            <person name="Heiman D."/>
            <person name="Nicol R."/>
            <person name="Nusbaum C."/>
            <person name="Young S."/>
            <person name="Wilkinson J."/>
            <person name="Worley K.C."/>
            <person name="Kovar C.L."/>
            <person name="Muzny D.M."/>
            <person name="Gibbs R.A."/>
            <person name="Cree A."/>
            <person name="Dihn H.H."/>
            <person name="Fowler G."/>
            <person name="Jhangiani S."/>
            <person name="Joshi V."/>
            <person name="Lee S."/>
            <person name="Lewis L.R."/>
            <person name="Nazareth L.V."/>
            <person name="Okwuonu G."/>
            <person name="Santibanez J."/>
            <person name="Warren W.C."/>
            <person name="Mardis E.R."/>
            <person name="Weinstock G.M."/>
            <person name="Wilson R.K."/>
            <person name="Delehaunty K."/>
            <person name="Dooling D."/>
            <person name="Fronik C."/>
            <person name="Fulton L."/>
            <person name="Fulton B."/>
            <person name="Graves T."/>
            <person name="Minx P."/>
            <person name="Sodergren E."/>
            <person name="Birney E."/>
            <person name="Margulies E.H."/>
            <person name="Herrero J."/>
            <person name="Green E.D."/>
            <person name="Haussler D."/>
            <person name="Siepel A."/>
            <person name="Goldman N."/>
            <person name="Pollard K.S."/>
            <person name="Pedersen J.S."/>
            <person name="Lander E.S."/>
            <person name="Kellis M."/>
        </authorList>
    </citation>
    <scope>NUCLEOTIDE SEQUENCE [LARGE SCALE GENOMIC DNA]</scope>
</reference>
<evidence type="ECO:0000256" key="1">
    <source>
        <dbReference type="ARBA" id="ARBA00004123"/>
    </source>
</evidence>
<keyword evidence="2" id="KW-0805">Transcription regulation</keyword>
<dbReference type="PROSITE" id="PS50888">
    <property type="entry name" value="BHLH"/>
    <property type="match status" value="1"/>
</dbReference>
<reference evidence="6" key="2">
    <citation type="submission" date="2025-08" db="UniProtKB">
        <authorList>
            <consortium name="Ensembl"/>
        </authorList>
    </citation>
    <scope>IDENTIFICATION</scope>
</reference>
<dbReference type="STRING" id="59463.ENSMLUP00000017928"/>
<dbReference type="Proteomes" id="UP000001074">
    <property type="component" value="Unassembled WGS sequence"/>
</dbReference>
<dbReference type="GO" id="GO:0000981">
    <property type="term" value="F:DNA-binding transcription factor activity, RNA polymerase II-specific"/>
    <property type="evidence" value="ECO:0007669"/>
    <property type="project" value="TreeGrafter"/>
</dbReference>
<dbReference type="InterPro" id="IPR036638">
    <property type="entry name" value="HLH_DNA-bd_sf"/>
</dbReference>
<dbReference type="eggNOG" id="KOG1318">
    <property type="taxonomic scope" value="Eukaryota"/>
</dbReference>
<dbReference type="GO" id="GO:0045944">
    <property type="term" value="P:positive regulation of transcription by RNA polymerase II"/>
    <property type="evidence" value="ECO:0007669"/>
    <property type="project" value="UniProtKB-ARBA"/>
</dbReference>
<dbReference type="InterPro" id="IPR011598">
    <property type="entry name" value="bHLH_dom"/>
</dbReference>
<protein>
    <recommendedName>
        <fullName evidence="5">BHLH domain-containing protein</fullName>
    </recommendedName>
</protein>
<dbReference type="Gene3D" id="4.10.280.10">
    <property type="entry name" value="Helix-loop-helix DNA-binding domain"/>
    <property type="match status" value="1"/>
</dbReference>
<feature type="domain" description="BHLH" evidence="5">
    <location>
        <begin position="205"/>
        <end position="260"/>
    </location>
</feature>
<dbReference type="InParanoid" id="G1Q2J5"/>
<dbReference type="InterPro" id="IPR051732">
    <property type="entry name" value="USF"/>
</dbReference>
<dbReference type="GO" id="GO:0000978">
    <property type="term" value="F:RNA polymerase II cis-regulatory region sequence-specific DNA binding"/>
    <property type="evidence" value="ECO:0007669"/>
    <property type="project" value="TreeGrafter"/>
</dbReference>
<comment type="subcellular location">
    <subcellularLocation>
        <location evidence="1">Nucleus</location>
    </subcellularLocation>
</comment>
<reference evidence="6" key="3">
    <citation type="submission" date="2025-09" db="UniProtKB">
        <authorList>
            <consortium name="Ensembl"/>
        </authorList>
    </citation>
    <scope>IDENTIFICATION</scope>
</reference>